<evidence type="ECO:0000256" key="5">
    <source>
        <dbReference type="ARBA" id="ARBA00022989"/>
    </source>
</evidence>
<dbReference type="PANTHER" id="PTHR23033">
    <property type="entry name" value="BETA1,3-GALACTOSYLTRANSFERASE"/>
    <property type="match status" value="1"/>
</dbReference>
<reference evidence="8 9" key="1">
    <citation type="journal article" date="2021" name="Sci. Rep.">
        <title>Genome sequencing of the multicellular alga Astrephomene provides insights into convergent evolution of germ-soma differentiation.</title>
        <authorList>
            <person name="Yamashita S."/>
            <person name="Yamamoto K."/>
            <person name="Matsuzaki R."/>
            <person name="Suzuki S."/>
            <person name="Yamaguchi H."/>
            <person name="Hirooka S."/>
            <person name="Minakuchi Y."/>
            <person name="Miyagishima S."/>
            <person name="Kawachi M."/>
            <person name="Toyoda A."/>
            <person name="Nozaki H."/>
        </authorList>
    </citation>
    <scope>NUCLEOTIDE SEQUENCE [LARGE SCALE GENOMIC DNA]</scope>
    <source>
        <strain evidence="8 9">NIES-4017</strain>
    </source>
</reference>
<keyword evidence="6" id="KW-0472">Membrane</keyword>
<dbReference type="Gene3D" id="3.90.550.50">
    <property type="match status" value="1"/>
</dbReference>
<evidence type="ECO:0000256" key="6">
    <source>
        <dbReference type="ARBA" id="ARBA00023136"/>
    </source>
</evidence>
<feature type="chain" id="PRO_5042276272" evidence="7">
    <location>
        <begin position="27"/>
        <end position="488"/>
    </location>
</feature>
<feature type="signal peptide" evidence="7">
    <location>
        <begin position="1"/>
        <end position="26"/>
    </location>
</feature>
<keyword evidence="3" id="KW-0812">Transmembrane</keyword>
<keyword evidence="4" id="KW-0735">Signal-anchor</keyword>
<dbReference type="AlphaFoldDB" id="A0AAD3DYC2"/>
<evidence type="ECO:0000256" key="2">
    <source>
        <dbReference type="ARBA" id="ARBA00006462"/>
    </source>
</evidence>
<dbReference type="InterPro" id="IPR026050">
    <property type="entry name" value="C1GALT1/C1GALT1_chp1"/>
</dbReference>
<name>A0AAD3DYC2_9CHLO</name>
<evidence type="ECO:0000256" key="3">
    <source>
        <dbReference type="ARBA" id="ARBA00022692"/>
    </source>
</evidence>
<comment type="caution">
    <text evidence="8">The sequence shown here is derived from an EMBL/GenBank/DDBJ whole genome shotgun (WGS) entry which is preliminary data.</text>
</comment>
<protein>
    <submittedName>
        <fullName evidence="8">Uncharacterized protein</fullName>
    </submittedName>
</protein>
<accession>A0AAD3DYC2</accession>
<sequence>MNPRTVTLHFATTLLWLWILVPYGRCKLRKEYHPPGYRNVAINELLELAQVPTSDSIISFSDNKETASSILPDQPSHLEQSQQLSDSDFVFATGSCRERMRLAKSTRAWRRGIRGFILTDQNETQALLRLNADGKPHNESFAFFPNDGDPLLGMARHGTMQGDTRAALAPFAAHRHYGDTYKWMLYGDDDTLFFMDAVKRLLASFDPDLPLAFSDNLWYLGAHPNPHAPRCLPCHLAGESLPSLKDILSTHYARAALRKQLAAAKQPTSEAALEAAAADPTQVPGRRYMPQPACPYCTPQAACAPITSAKTECKASVPHGGAGMIFSVGLLRMLPYPTALACLRSFEEASGGDFMVANCLWRHGIAFTDPGPLVRHLYDPHFVTFGAHFGQGYLWDPMGMLTHGRCNATCRWMLRNTLSLHIKGRHFKNWRVSAMHMWGVAHAAQAAKSFLDLLATGSGNTSVPRQHVPYGADLETDTVLLPRSKNQR</sequence>
<evidence type="ECO:0000313" key="8">
    <source>
        <dbReference type="EMBL" id="GFR48863.1"/>
    </source>
</evidence>
<dbReference type="EMBL" id="BMAR01000026">
    <property type="protein sequence ID" value="GFR48863.1"/>
    <property type="molecule type" value="Genomic_DNA"/>
</dbReference>
<dbReference type="Proteomes" id="UP001054857">
    <property type="component" value="Unassembled WGS sequence"/>
</dbReference>
<dbReference type="GO" id="GO:0016020">
    <property type="term" value="C:membrane"/>
    <property type="evidence" value="ECO:0007669"/>
    <property type="project" value="UniProtKB-SubCell"/>
</dbReference>
<keyword evidence="5" id="KW-1133">Transmembrane helix</keyword>
<dbReference type="PANTHER" id="PTHR23033:SF50">
    <property type="entry name" value="HEXOSYLTRANSFERASE"/>
    <property type="match status" value="1"/>
</dbReference>
<evidence type="ECO:0000256" key="1">
    <source>
        <dbReference type="ARBA" id="ARBA00004606"/>
    </source>
</evidence>
<organism evidence="8 9">
    <name type="scientific">Astrephomene gubernaculifera</name>
    <dbReference type="NCBI Taxonomy" id="47775"/>
    <lineage>
        <taxon>Eukaryota</taxon>
        <taxon>Viridiplantae</taxon>
        <taxon>Chlorophyta</taxon>
        <taxon>core chlorophytes</taxon>
        <taxon>Chlorophyceae</taxon>
        <taxon>CS clade</taxon>
        <taxon>Chlamydomonadales</taxon>
        <taxon>Astrephomenaceae</taxon>
        <taxon>Astrephomene</taxon>
    </lineage>
</organism>
<keyword evidence="9" id="KW-1185">Reference proteome</keyword>
<comment type="similarity">
    <text evidence="2">Belongs to the glycosyltransferase 31 family. Beta3-Gal-T subfamily.</text>
</comment>
<comment type="subcellular location">
    <subcellularLocation>
        <location evidence="1">Membrane</location>
        <topology evidence="1">Single-pass type II membrane protein</topology>
    </subcellularLocation>
</comment>
<evidence type="ECO:0000256" key="7">
    <source>
        <dbReference type="SAM" id="SignalP"/>
    </source>
</evidence>
<keyword evidence="7" id="KW-0732">Signal</keyword>
<evidence type="ECO:0000313" key="9">
    <source>
        <dbReference type="Proteomes" id="UP001054857"/>
    </source>
</evidence>
<gene>
    <name evidence="8" type="ORF">Agub_g10817</name>
</gene>
<evidence type="ECO:0000256" key="4">
    <source>
        <dbReference type="ARBA" id="ARBA00022968"/>
    </source>
</evidence>
<proteinExistence type="inferred from homology"/>